<proteinExistence type="predicted"/>
<feature type="transmembrane region" description="Helical" evidence="1">
    <location>
        <begin position="13"/>
        <end position="38"/>
    </location>
</feature>
<accession>A0AAU7G7Q2</accession>
<reference evidence="2" key="1">
    <citation type="submission" date="2024-05" db="EMBL/GenBank/DDBJ databases">
        <title>The Natural Products Discovery Center: Release of the First 8490 Sequenced Strains for Exploring Actinobacteria Biosynthetic Diversity.</title>
        <authorList>
            <person name="Kalkreuter E."/>
            <person name="Kautsar S.A."/>
            <person name="Yang D."/>
            <person name="Bader C.D."/>
            <person name="Teijaro C.N."/>
            <person name="Fluegel L."/>
            <person name="Davis C.M."/>
            <person name="Simpson J.R."/>
            <person name="Lauterbach L."/>
            <person name="Steele A.D."/>
            <person name="Gui C."/>
            <person name="Meng S."/>
            <person name="Li G."/>
            <person name="Viehrig K."/>
            <person name="Ye F."/>
            <person name="Su P."/>
            <person name="Kiefer A.F."/>
            <person name="Nichols A."/>
            <person name="Cepeda A.J."/>
            <person name="Yan W."/>
            <person name="Fan B."/>
            <person name="Jiang Y."/>
            <person name="Adhikari A."/>
            <person name="Zheng C.-J."/>
            <person name="Schuster L."/>
            <person name="Cowan T.M."/>
            <person name="Smanski M.J."/>
            <person name="Chevrette M.G."/>
            <person name="de Carvalho L.P.S."/>
            <person name="Shen B."/>
        </authorList>
    </citation>
    <scope>NUCLEOTIDE SEQUENCE</scope>
    <source>
        <strain evidence="2">NPDC080035</strain>
    </source>
</reference>
<name>A0AAU7G7Q2_9MICO</name>
<sequence>MDWLYLGLVALPWWLPLLVLACVLVGGAALGAVIVAVVGAVRTAFAPQDTAEDVDVAEFFADAAR</sequence>
<dbReference type="EMBL" id="CP157390">
    <property type="protein sequence ID" value="XBM46922.1"/>
    <property type="molecule type" value="Genomic_DNA"/>
</dbReference>
<keyword evidence="1" id="KW-1133">Transmembrane helix</keyword>
<dbReference type="AlphaFoldDB" id="A0AAU7G7Q2"/>
<evidence type="ECO:0000256" key="1">
    <source>
        <dbReference type="SAM" id="Phobius"/>
    </source>
</evidence>
<dbReference type="RefSeq" id="WP_348786900.1">
    <property type="nucleotide sequence ID" value="NZ_CP157390.1"/>
</dbReference>
<keyword evidence="1" id="KW-0472">Membrane</keyword>
<keyword evidence="1" id="KW-0812">Transmembrane</keyword>
<gene>
    <name evidence="2" type="ORF">AAME72_12605</name>
</gene>
<protein>
    <submittedName>
        <fullName evidence="2">Uncharacterized protein</fullName>
    </submittedName>
</protein>
<evidence type="ECO:0000313" key="2">
    <source>
        <dbReference type="EMBL" id="XBM46922.1"/>
    </source>
</evidence>
<organism evidence="2">
    <name type="scientific">Leifsonia sp. NPDC080035</name>
    <dbReference type="NCBI Taxonomy" id="3143936"/>
    <lineage>
        <taxon>Bacteria</taxon>
        <taxon>Bacillati</taxon>
        <taxon>Actinomycetota</taxon>
        <taxon>Actinomycetes</taxon>
        <taxon>Micrococcales</taxon>
        <taxon>Microbacteriaceae</taxon>
        <taxon>Leifsonia</taxon>
    </lineage>
</organism>